<feature type="compositionally biased region" description="Basic and acidic residues" evidence="7">
    <location>
        <begin position="194"/>
        <end position="204"/>
    </location>
</feature>
<feature type="domain" description="VTT" evidence="9">
    <location>
        <begin position="30"/>
        <end position="152"/>
    </location>
</feature>
<evidence type="ECO:0000313" key="10">
    <source>
        <dbReference type="EMBL" id="CQD07195.1"/>
    </source>
</evidence>
<dbReference type="Pfam" id="PF09335">
    <property type="entry name" value="VTT_dom"/>
    <property type="match status" value="1"/>
</dbReference>
<feature type="compositionally biased region" description="Low complexity" evidence="7">
    <location>
        <begin position="171"/>
        <end position="180"/>
    </location>
</feature>
<accession>A0A0U1D5H5</accession>
<comment type="subcellular location">
    <subcellularLocation>
        <location evidence="1">Cell membrane</location>
        <topology evidence="1">Multi-pass membrane protein</topology>
    </subcellularLocation>
</comment>
<evidence type="ECO:0000256" key="2">
    <source>
        <dbReference type="ARBA" id="ARBA00010792"/>
    </source>
</evidence>
<feature type="region of interest" description="Disordered" evidence="7">
    <location>
        <begin position="150"/>
        <end position="212"/>
    </location>
</feature>
<feature type="transmembrane region" description="Helical" evidence="8">
    <location>
        <begin position="48"/>
        <end position="69"/>
    </location>
</feature>
<evidence type="ECO:0000259" key="9">
    <source>
        <dbReference type="Pfam" id="PF09335"/>
    </source>
</evidence>
<protein>
    <recommendedName>
        <fullName evidence="9">VTT domain-containing protein</fullName>
    </recommendedName>
</protein>
<proteinExistence type="inferred from homology"/>
<dbReference type="PANTHER" id="PTHR42709">
    <property type="entry name" value="ALKALINE PHOSPHATASE LIKE PROTEIN"/>
    <property type="match status" value="1"/>
</dbReference>
<sequence>MTEFILNLIAWGGYFGIFLLMALENILPPIPSEVIMGLGGMAVARGDMAMVPLLLWGTAGTTVGNYAWYAVGRYIGYERFRPFVERHGRWLTMDWRDVERLHLFFVRHGGWVVFVFRFMPAFRTMISLPAGITKMPLVKFLLWTFAGERPRSAPRRPGPPAPRPDSRPAVRRAAGWSAPARARRRRSAAPVPGSRERVPAREARGLPMPARS</sequence>
<evidence type="ECO:0000313" key="11">
    <source>
        <dbReference type="Proteomes" id="UP000199601"/>
    </source>
</evidence>
<dbReference type="RefSeq" id="WP_090419429.1">
    <property type="nucleotide sequence ID" value="NZ_CTEC01000001.1"/>
</dbReference>
<dbReference type="AlphaFoldDB" id="A0A0U1D5H5"/>
<evidence type="ECO:0000256" key="1">
    <source>
        <dbReference type="ARBA" id="ARBA00004651"/>
    </source>
</evidence>
<evidence type="ECO:0000256" key="7">
    <source>
        <dbReference type="SAM" id="MobiDB-lite"/>
    </source>
</evidence>
<keyword evidence="3" id="KW-1003">Cell membrane</keyword>
<evidence type="ECO:0000256" key="4">
    <source>
        <dbReference type="ARBA" id="ARBA00022692"/>
    </source>
</evidence>
<dbReference type="GO" id="GO:0005886">
    <property type="term" value="C:plasma membrane"/>
    <property type="evidence" value="ECO:0007669"/>
    <property type="project" value="UniProtKB-SubCell"/>
</dbReference>
<dbReference type="PANTHER" id="PTHR42709:SF6">
    <property type="entry name" value="UNDECAPRENYL PHOSPHATE TRANSPORTER A"/>
    <property type="match status" value="1"/>
</dbReference>
<evidence type="ECO:0000256" key="8">
    <source>
        <dbReference type="SAM" id="Phobius"/>
    </source>
</evidence>
<reference evidence="11" key="1">
    <citation type="submission" date="2015-03" db="EMBL/GenBank/DDBJ databases">
        <authorList>
            <person name="Urmite Genomes"/>
        </authorList>
    </citation>
    <scope>NUCLEOTIDE SEQUENCE [LARGE SCALE GENOMIC DNA]</scope>
    <source>
        <strain evidence="11">CSUR P1344</strain>
    </source>
</reference>
<gene>
    <name evidence="10" type="ORF">BN000_01431</name>
</gene>
<dbReference type="EMBL" id="CTEC01000001">
    <property type="protein sequence ID" value="CQD07195.1"/>
    <property type="molecule type" value="Genomic_DNA"/>
</dbReference>
<evidence type="ECO:0000256" key="6">
    <source>
        <dbReference type="ARBA" id="ARBA00023136"/>
    </source>
</evidence>
<keyword evidence="5 8" id="KW-1133">Transmembrane helix</keyword>
<evidence type="ECO:0000256" key="3">
    <source>
        <dbReference type="ARBA" id="ARBA00022475"/>
    </source>
</evidence>
<name>A0A0U1D5H5_9MYCO</name>
<dbReference type="Proteomes" id="UP000199601">
    <property type="component" value="Unassembled WGS sequence"/>
</dbReference>
<feature type="transmembrane region" description="Helical" evidence="8">
    <location>
        <begin position="6"/>
        <end position="27"/>
    </location>
</feature>
<dbReference type="InterPro" id="IPR051311">
    <property type="entry name" value="DedA_domain"/>
</dbReference>
<comment type="similarity">
    <text evidence="2">Belongs to the DedA family.</text>
</comment>
<organism evidence="10 11">
    <name type="scientific">Mycobacterium europaeum</name>
    <dbReference type="NCBI Taxonomy" id="761804"/>
    <lineage>
        <taxon>Bacteria</taxon>
        <taxon>Bacillati</taxon>
        <taxon>Actinomycetota</taxon>
        <taxon>Actinomycetes</taxon>
        <taxon>Mycobacteriales</taxon>
        <taxon>Mycobacteriaceae</taxon>
        <taxon>Mycobacterium</taxon>
        <taxon>Mycobacterium simiae complex</taxon>
    </lineage>
</organism>
<keyword evidence="11" id="KW-1185">Reference proteome</keyword>
<dbReference type="InterPro" id="IPR032816">
    <property type="entry name" value="VTT_dom"/>
</dbReference>
<keyword evidence="6 8" id="KW-0472">Membrane</keyword>
<evidence type="ECO:0000256" key="5">
    <source>
        <dbReference type="ARBA" id="ARBA00022989"/>
    </source>
</evidence>
<keyword evidence="4 8" id="KW-0812">Transmembrane</keyword>